<dbReference type="RefSeq" id="WP_344949022.1">
    <property type="nucleotide sequence ID" value="NZ_BAABDC010000006.1"/>
</dbReference>
<feature type="transmembrane region" description="Helical" evidence="1">
    <location>
        <begin position="43"/>
        <end position="61"/>
    </location>
</feature>
<protein>
    <recommendedName>
        <fullName evidence="4">Cardiolipin synthase N-terminal domain-containing protein</fullName>
    </recommendedName>
</protein>
<sequence>MRGTFAQWLPMMLLVPALGFWGYSLVDFSRTPDHEIRTFSHDTWLVIMTFGSVVGCLAWWANGRPQHQTRR</sequence>
<reference evidence="3" key="1">
    <citation type="journal article" date="2019" name="Int. J. Syst. Evol. Microbiol.">
        <title>The Global Catalogue of Microorganisms (GCM) 10K type strain sequencing project: providing services to taxonomists for standard genome sequencing and annotation.</title>
        <authorList>
            <consortium name="The Broad Institute Genomics Platform"/>
            <consortium name="The Broad Institute Genome Sequencing Center for Infectious Disease"/>
            <person name="Wu L."/>
            <person name="Ma J."/>
        </authorList>
    </citation>
    <scope>NUCLEOTIDE SEQUENCE [LARGE SCALE GENOMIC DNA]</scope>
    <source>
        <strain evidence="3">JCM 17125</strain>
    </source>
</reference>
<dbReference type="EMBL" id="BAABDC010000006">
    <property type="protein sequence ID" value="GAA3713802.1"/>
    <property type="molecule type" value="Genomic_DNA"/>
</dbReference>
<dbReference type="Proteomes" id="UP001501468">
    <property type="component" value="Unassembled WGS sequence"/>
</dbReference>
<evidence type="ECO:0000313" key="3">
    <source>
        <dbReference type="Proteomes" id="UP001501468"/>
    </source>
</evidence>
<keyword evidence="3" id="KW-1185">Reference proteome</keyword>
<name>A0ABP7E8Q1_9MICO</name>
<proteinExistence type="predicted"/>
<accession>A0ABP7E8Q1</accession>
<gene>
    <name evidence="2" type="ORF">GCM10022399_33100</name>
</gene>
<evidence type="ECO:0000313" key="2">
    <source>
        <dbReference type="EMBL" id="GAA3713802.1"/>
    </source>
</evidence>
<evidence type="ECO:0008006" key="4">
    <source>
        <dbReference type="Google" id="ProtNLM"/>
    </source>
</evidence>
<evidence type="ECO:0000256" key="1">
    <source>
        <dbReference type="SAM" id="Phobius"/>
    </source>
</evidence>
<keyword evidence="1" id="KW-1133">Transmembrane helix</keyword>
<comment type="caution">
    <text evidence="2">The sequence shown here is derived from an EMBL/GenBank/DDBJ whole genome shotgun (WGS) entry which is preliminary data.</text>
</comment>
<keyword evidence="1" id="KW-0472">Membrane</keyword>
<organism evidence="2 3">
    <name type="scientific">Terrabacter ginsenosidimutans</name>
    <dbReference type="NCBI Taxonomy" id="490575"/>
    <lineage>
        <taxon>Bacteria</taxon>
        <taxon>Bacillati</taxon>
        <taxon>Actinomycetota</taxon>
        <taxon>Actinomycetes</taxon>
        <taxon>Micrococcales</taxon>
        <taxon>Intrasporangiaceae</taxon>
        <taxon>Terrabacter</taxon>
    </lineage>
</organism>
<keyword evidence="1" id="KW-0812">Transmembrane</keyword>